<comment type="caution">
    <text evidence="1">The sequence shown here is derived from an EMBL/GenBank/DDBJ whole genome shotgun (WGS) entry which is preliminary data.</text>
</comment>
<proteinExistence type="predicted"/>
<accession>A0ACA9PYP7</accession>
<organism evidence="1 2">
    <name type="scientific">Acaulospora colombiana</name>
    <dbReference type="NCBI Taxonomy" id="27376"/>
    <lineage>
        <taxon>Eukaryota</taxon>
        <taxon>Fungi</taxon>
        <taxon>Fungi incertae sedis</taxon>
        <taxon>Mucoromycota</taxon>
        <taxon>Glomeromycotina</taxon>
        <taxon>Glomeromycetes</taxon>
        <taxon>Diversisporales</taxon>
        <taxon>Acaulosporaceae</taxon>
        <taxon>Acaulospora</taxon>
    </lineage>
</organism>
<name>A0ACA9PYP7_9GLOM</name>
<reference evidence="1" key="1">
    <citation type="submission" date="2021-06" db="EMBL/GenBank/DDBJ databases">
        <authorList>
            <person name="Kallberg Y."/>
            <person name="Tangrot J."/>
            <person name="Rosling A."/>
        </authorList>
    </citation>
    <scope>NUCLEOTIDE SEQUENCE</scope>
    <source>
        <strain evidence="1">CL356</strain>
    </source>
</reference>
<dbReference type="EMBL" id="CAJVPT010041914">
    <property type="protein sequence ID" value="CAG8729022.1"/>
    <property type="molecule type" value="Genomic_DNA"/>
</dbReference>
<sequence>GLAQEHSTPHGLSCCIPQTIKILNYNLQNFPEVNLYRETSNTRNIPFNDNMASLSSRAGNFLSIDGGVNPLSALYIIDEMLQRLKFDLGSEGDIRACDWFDLIIGSGHGGYVSVIPARLFPSLMLARGPVETKGEKEMNLRQLMDVFEAILADNGHSVDSSMRFGTGGNRPCKVSVAACATVASPDAYDPVVIGGGDDEMYYIDATTGLYSFTFLYRIYRIVHPLVDDSFLQ</sequence>
<keyword evidence="2" id="KW-1185">Reference proteome</keyword>
<evidence type="ECO:0000313" key="2">
    <source>
        <dbReference type="Proteomes" id="UP000789525"/>
    </source>
</evidence>
<feature type="non-terminal residue" evidence="1">
    <location>
        <position position="1"/>
    </location>
</feature>
<dbReference type="Proteomes" id="UP000789525">
    <property type="component" value="Unassembled WGS sequence"/>
</dbReference>
<gene>
    <name evidence="1" type="ORF">ACOLOM_LOCUS11526</name>
</gene>
<evidence type="ECO:0000313" key="1">
    <source>
        <dbReference type="EMBL" id="CAG8729022.1"/>
    </source>
</evidence>
<protein>
    <submittedName>
        <fullName evidence="1">11361_t:CDS:1</fullName>
    </submittedName>
</protein>
<feature type="non-terminal residue" evidence="1">
    <location>
        <position position="232"/>
    </location>
</feature>